<dbReference type="Gene3D" id="3.30.450.180">
    <property type="match status" value="1"/>
</dbReference>
<evidence type="ECO:0000259" key="2">
    <source>
        <dbReference type="PROSITE" id="PS50943"/>
    </source>
</evidence>
<dbReference type="SUPFAM" id="SSF47413">
    <property type="entry name" value="lambda repressor-like DNA-binding domains"/>
    <property type="match status" value="1"/>
</dbReference>
<dbReference type="Proteomes" id="UP000095349">
    <property type="component" value="Chromosome"/>
</dbReference>
<dbReference type="EMBL" id="CP017316">
    <property type="protein sequence ID" value="AOT61604.1"/>
    <property type="molecule type" value="Genomic_DNA"/>
</dbReference>
<dbReference type="InterPro" id="IPR001387">
    <property type="entry name" value="Cro/C1-type_HTH"/>
</dbReference>
<dbReference type="OrthoDB" id="3542608at2"/>
<dbReference type="Pfam" id="PF17765">
    <property type="entry name" value="MLTR_LBD"/>
    <property type="match status" value="2"/>
</dbReference>
<protein>
    <submittedName>
        <fullName evidence="3">Helix-turn-helix protein</fullName>
    </submittedName>
</protein>
<proteinExistence type="predicted"/>
<evidence type="ECO:0000313" key="4">
    <source>
        <dbReference type="Proteomes" id="UP000095349"/>
    </source>
</evidence>
<feature type="region of interest" description="Disordered" evidence="1">
    <location>
        <begin position="92"/>
        <end position="121"/>
    </location>
</feature>
<name>A0A1D8G823_9ACTN</name>
<accession>A0A1D8G823</accession>
<dbReference type="InterPro" id="IPR041413">
    <property type="entry name" value="MLTR_LBD"/>
</dbReference>
<dbReference type="GO" id="GO:0003677">
    <property type="term" value="F:DNA binding"/>
    <property type="evidence" value="ECO:0007669"/>
    <property type="project" value="InterPro"/>
</dbReference>
<dbReference type="PANTHER" id="PTHR35010:SF2">
    <property type="entry name" value="BLL4672 PROTEIN"/>
    <property type="match status" value="1"/>
</dbReference>
<gene>
    <name evidence="3" type="ORF">A4G23_04492</name>
</gene>
<dbReference type="PROSITE" id="PS50943">
    <property type="entry name" value="HTH_CROC1"/>
    <property type="match status" value="1"/>
</dbReference>
<dbReference type="CDD" id="cd00093">
    <property type="entry name" value="HTH_XRE"/>
    <property type="match status" value="1"/>
</dbReference>
<reference evidence="3 4" key="1">
    <citation type="submission" date="2016-09" db="EMBL/GenBank/DDBJ databases">
        <title>Streptomyces rubrolavendulae MJM4426 Genome sequencing and assembly.</title>
        <authorList>
            <person name="Kim J.-G."/>
        </authorList>
    </citation>
    <scope>NUCLEOTIDE SEQUENCE [LARGE SCALE GENOMIC DNA]</scope>
    <source>
        <strain evidence="3 4">MJM4426</strain>
    </source>
</reference>
<dbReference type="SMART" id="SM00530">
    <property type="entry name" value="HTH_XRE"/>
    <property type="match status" value="1"/>
</dbReference>
<feature type="region of interest" description="Disordered" evidence="1">
    <location>
        <begin position="170"/>
        <end position="207"/>
    </location>
</feature>
<dbReference type="Pfam" id="PF13560">
    <property type="entry name" value="HTH_31"/>
    <property type="match status" value="1"/>
</dbReference>
<keyword evidence="4" id="KW-1185">Reference proteome</keyword>
<feature type="domain" description="HTH cro/C1-type" evidence="2">
    <location>
        <begin position="27"/>
        <end position="82"/>
    </location>
</feature>
<evidence type="ECO:0000313" key="3">
    <source>
        <dbReference type="EMBL" id="AOT61604.1"/>
    </source>
</evidence>
<dbReference type="RefSeq" id="WP_069978445.1">
    <property type="nucleotide sequence ID" value="NZ_CP017316.1"/>
</dbReference>
<dbReference type="AlphaFoldDB" id="A0A1D8G823"/>
<evidence type="ECO:0000256" key="1">
    <source>
        <dbReference type="SAM" id="MobiDB-lite"/>
    </source>
</evidence>
<dbReference type="KEGG" id="srn:A4G23_04492"/>
<dbReference type="STRING" id="285473.A4G23_04492"/>
<sequence length="345" mass="36293">MHPAGELGAFLKSRRARVTPERAGLPVLDRRRVAGLRREEVAGLAGVSAVYYTRLEQGRARNPSGAVLDALARALRLDPTERAHLYDLAHRAPAGRRAGGTPAGGRPSPVTAPDGTGAGVRAGAPEEARVRDGLRRLLAAVGAVPAYVLDPAMTVLAANPLGHALLGGPPVRAAGGPPEAPADAPAGGGPVGGGPAGGPSREADRRPPLNLARHVFLDGVARELYPDWADVARQTVAFLRLAAGRRPGDAGPARIVAELSRRSEDFRHLWAAQEVREKSYGAKRFRHPVVGTFDLTYETLALPGDEGWSLVVFTAPDEHADAALRLLGSWTAEYRAEPAAEPPAR</sequence>
<dbReference type="Gene3D" id="1.10.260.40">
    <property type="entry name" value="lambda repressor-like DNA-binding domains"/>
    <property type="match status" value="1"/>
</dbReference>
<dbReference type="PATRIC" id="fig|285473.5.peg.4720"/>
<dbReference type="PANTHER" id="PTHR35010">
    <property type="entry name" value="BLL4672 PROTEIN-RELATED"/>
    <property type="match status" value="1"/>
</dbReference>
<dbReference type="InterPro" id="IPR010982">
    <property type="entry name" value="Lambda_DNA-bd_dom_sf"/>
</dbReference>
<feature type="compositionally biased region" description="Gly residues" evidence="1">
    <location>
        <begin position="186"/>
        <end position="197"/>
    </location>
</feature>
<organism evidence="3 4">
    <name type="scientific">Streptomyces rubrolavendulae</name>
    <dbReference type="NCBI Taxonomy" id="285473"/>
    <lineage>
        <taxon>Bacteria</taxon>
        <taxon>Bacillati</taxon>
        <taxon>Actinomycetota</taxon>
        <taxon>Actinomycetes</taxon>
        <taxon>Kitasatosporales</taxon>
        <taxon>Streptomycetaceae</taxon>
        <taxon>Streptomyces</taxon>
    </lineage>
</organism>
<feature type="compositionally biased region" description="Low complexity" evidence="1">
    <location>
        <begin position="170"/>
        <end position="185"/>
    </location>
</feature>